<evidence type="ECO:0000256" key="2">
    <source>
        <dbReference type="SAM" id="MobiDB-lite"/>
    </source>
</evidence>
<dbReference type="PANTHER" id="PTHR46910">
    <property type="entry name" value="TRANSCRIPTION FACTOR PDR1"/>
    <property type="match status" value="1"/>
</dbReference>
<feature type="region of interest" description="Disordered" evidence="2">
    <location>
        <begin position="67"/>
        <end position="96"/>
    </location>
</feature>
<evidence type="ECO:0000313" key="5">
    <source>
        <dbReference type="EMBL" id="KIW77597.1"/>
    </source>
</evidence>
<feature type="compositionally biased region" description="Polar residues" evidence="2">
    <location>
        <begin position="83"/>
        <end position="93"/>
    </location>
</feature>
<dbReference type="Proteomes" id="UP000053029">
    <property type="component" value="Unassembled WGS sequence"/>
</dbReference>
<dbReference type="EMBL" id="KN846974">
    <property type="protein sequence ID" value="KIW77597.1"/>
    <property type="molecule type" value="Genomic_DNA"/>
</dbReference>
<dbReference type="OrthoDB" id="39175at2759"/>
<accession>A0A0D2ETQ2</accession>
<feature type="transmembrane region" description="Helical" evidence="3">
    <location>
        <begin position="633"/>
        <end position="652"/>
    </location>
</feature>
<dbReference type="GO" id="GO:0008270">
    <property type="term" value="F:zinc ion binding"/>
    <property type="evidence" value="ECO:0007669"/>
    <property type="project" value="InterPro"/>
</dbReference>
<dbReference type="GO" id="GO:0003677">
    <property type="term" value="F:DNA binding"/>
    <property type="evidence" value="ECO:0007669"/>
    <property type="project" value="InterPro"/>
</dbReference>
<dbReference type="GO" id="GO:0006351">
    <property type="term" value="P:DNA-templated transcription"/>
    <property type="evidence" value="ECO:0007669"/>
    <property type="project" value="InterPro"/>
</dbReference>
<evidence type="ECO:0000313" key="6">
    <source>
        <dbReference type="Proteomes" id="UP000053029"/>
    </source>
</evidence>
<evidence type="ECO:0000256" key="1">
    <source>
        <dbReference type="ARBA" id="ARBA00023242"/>
    </source>
</evidence>
<dbReference type="STRING" id="1442368.A0A0D2ETQ2"/>
<dbReference type="HOGENOM" id="CLU_016058_0_0_1"/>
<dbReference type="InterPro" id="IPR050987">
    <property type="entry name" value="AtrR-like"/>
</dbReference>
<protein>
    <recommendedName>
        <fullName evidence="4">Xylanolytic transcriptional activator regulatory domain-containing protein</fullName>
    </recommendedName>
</protein>
<dbReference type="CDD" id="cd12148">
    <property type="entry name" value="fungal_TF_MHR"/>
    <property type="match status" value="1"/>
</dbReference>
<feature type="region of interest" description="Disordered" evidence="2">
    <location>
        <begin position="174"/>
        <end position="194"/>
    </location>
</feature>
<keyword evidence="3" id="KW-1133">Transmembrane helix</keyword>
<feature type="compositionally biased region" description="Polar residues" evidence="2">
    <location>
        <begin position="174"/>
        <end position="183"/>
    </location>
</feature>
<keyword evidence="1" id="KW-0539">Nucleus</keyword>
<dbReference type="RefSeq" id="XP_013281405.1">
    <property type="nucleotide sequence ID" value="XM_013425951.1"/>
</dbReference>
<dbReference type="VEuPathDB" id="FungiDB:Z517_10043"/>
<reference evidence="5 6" key="1">
    <citation type="submission" date="2015-01" db="EMBL/GenBank/DDBJ databases">
        <title>The Genome Sequence of Fonsecaea pedrosoi CBS 271.37.</title>
        <authorList>
            <consortium name="The Broad Institute Genomics Platform"/>
            <person name="Cuomo C."/>
            <person name="de Hoog S."/>
            <person name="Gorbushina A."/>
            <person name="Stielow B."/>
            <person name="Teixiera M."/>
            <person name="Abouelleil A."/>
            <person name="Chapman S.B."/>
            <person name="Priest M."/>
            <person name="Young S.K."/>
            <person name="Wortman J."/>
            <person name="Nusbaum C."/>
            <person name="Birren B."/>
        </authorList>
    </citation>
    <scope>NUCLEOTIDE SEQUENCE [LARGE SCALE GENOMIC DNA]</scope>
    <source>
        <strain evidence="5 6">CBS 271.37</strain>
    </source>
</reference>
<dbReference type="GO" id="GO:0003700">
    <property type="term" value="F:DNA-binding transcription factor activity"/>
    <property type="evidence" value="ECO:0007669"/>
    <property type="project" value="InterPro"/>
</dbReference>
<name>A0A0D2ETQ2_9EURO</name>
<keyword evidence="6" id="KW-1185">Reference proteome</keyword>
<keyword evidence="3" id="KW-0812">Transmembrane</keyword>
<evidence type="ECO:0000259" key="4">
    <source>
        <dbReference type="SMART" id="SM00906"/>
    </source>
</evidence>
<gene>
    <name evidence="5" type="ORF">Z517_10043</name>
</gene>
<dbReference type="InterPro" id="IPR007219">
    <property type="entry name" value="XnlR_reg_dom"/>
</dbReference>
<dbReference type="PANTHER" id="PTHR46910:SF25">
    <property type="entry name" value="ABC-TRANSPORTER-REGULATING TRANSCRIPTION FACTOR"/>
    <property type="match status" value="1"/>
</dbReference>
<feature type="domain" description="Xylanolytic transcriptional activator regulatory" evidence="4">
    <location>
        <begin position="412"/>
        <end position="486"/>
    </location>
</feature>
<feature type="region of interest" description="Disordered" evidence="2">
    <location>
        <begin position="141"/>
        <end position="162"/>
    </location>
</feature>
<feature type="compositionally biased region" description="Low complexity" evidence="2">
    <location>
        <begin position="71"/>
        <end position="82"/>
    </location>
</feature>
<keyword evidence="3" id="KW-0472">Membrane</keyword>
<evidence type="ECO:0000256" key="3">
    <source>
        <dbReference type="SAM" id="Phobius"/>
    </source>
</evidence>
<sequence>MPVAKEAVPKSTLACDYCRLKKDKHRVEIVRKIQRKPREAKEVQRLLQDRLEKAEDLLRQAGIVVPVTQPSSSSSTEAQSGSTWTANVSSEPQSLDAEYERTQLLGSGTCIGTDRPSGMGSISTQTQTQTRNQFASNLASPFQHSQIPFGNSTSDDRDARDATLTPHGHIAVASSYTNTYQPSATPPDTRKANPTLRPLEFQETPSSTEALQVHDATTSVHDGNEPASPVEELHGPGSYLSICSNPAAEWVSKQIGVSGFTDSAASLTSTVYRDLKMQTSMQRGRVPEPDLACARDYAAAYFDHAFESAFDIVDRASFEARLNAHVLGSASGDDPAWYALRNVVYAFGCRASTYRETVPESWAEAQRKSWQYFENALSVHTELVYFRSNLSAVQALLAMSLFVEGMGNPKLEYMLISTTVRLAQSKGLHLQPPATTKLSAAEIALRSRLFWTMYFYEKHIAYRACRPSMINDDHIDCHFPEPVDGQASIKTEFFHHVIRHAQISSSIIDQLTAAKARRRKPSKTIETVNEIHQRLKSWYDTVPATLRFRRSQPVLASPDLQMSHITYLHLAYHGSLAAIHSVFAYPWELTRLEAGSDVDLNPQIDASTQILAEAARNIILTTKYLHLSAAAPAWELFLYPIVGMINLFVYILKYPTRSSIPSDLGLLQMAAGYFGYLDYATTSTKRFPFTKDIVKLAQNATEKAQGSHRGGSEVLPALTAGLETNGNDGMDLCSWDEEFGDFDVNEIGLENLVCFLPSLTQVSSMAMDTLPDGSIDFSISK</sequence>
<proteinExistence type="predicted"/>
<dbReference type="Pfam" id="PF04082">
    <property type="entry name" value="Fungal_trans"/>
    <property type="match status" value="1"/>
</dbReference>
<feature type="compositionally biased region" description="Polar residues" evidence="2">
    <location>
        <begin position="141"/>
        <end position="153"/>
    </location>
</feature>
<dbReference type="GeneID" id="25309533"/>
<dbReference type="AlphaFoldDB" id="A0A0D2ETQ2"/>
<organism evidence="5 6">
    <name type="scientific">Fonsecaea pedrosoi CBS 271.37</name>
    <dbReference type="NCBI Taxonomy" id="1442368"/>
    <lineage>
        <taxon>Eukaryota</taxon>
        <taxon>Fungi</taxon>
        <taxon>Dikarya</taxon>
        <taxon>Ascomycota</taxon>
        <taxon>Pezizomycotina</taxon>
        <taxon>Eurotiomycetes</taxon>
        <taxon>Chaetothyriomycetidae</taxon>
        <taxon>Chaetothyriales</taxon>
        <taxon>Herpotrichiellaceae</taxon>
        <taxon>Fonsecaea</taxon>
    </lineage>
</organism>
<dbReference type="SMART" id="SM00906">
    <property type="entry name" value="Fungal_trans"/>
    <property type="match status" value="1"/>
</dbReference>